<evidence type="ECO:0000256" key="7">
    <source>
        <dbReference type="ARBA" id="ARBA00023157"/>
    </source>
</evidence>
<keyword evidence="7" id="KW-1015">Disulfide bond</keyword>
<dbReference type="Gene3D" id="3.50.50.60">
    <property type="entry name" value="FAD/NAD(P)-binding domain"/>
    <property type="match status" value="2"/>
</dbReference>
<keyword evidence="3 9" id="KW-0285">Flavoprotein</keyword>
<feature type="domain" description="Pyridine nucleotide-disulphide oxidoreductase dimerisation" evidence="11">
    <location>
        <begin position="548"/>
        <end position="654"/>
    </location>
</feature>
<name>A0ABV0D9Z4_9GAMM</name>
<protein>
    <submittedName>
        <fullName evidence="14">FAD-dependent oxidoreductase</fullName>
    </submittedName>
</protein>
<feature type="transmembrane region" description="Helical" evidence="10">
    <location>
        <begin position="159"/>
        <end position="182"/>
    </location>
</feature>
<evidence type="ECO:0000256" key="5">
    <source>
        <dbReference type="ARBA" id="ARBA00022857"/>
    </source>
</evidence>
<evidence type="ECO:0000256" key="4">
    <source>
        <dbReference type="ARBA" id="ARBA00022827"/>
    </source>
</evidence>
<dbReference type="PRINTS" id="PR00411">
    <property type="entry name" value="PNDRDTASEI"/>
</dbReference>
<evidence type="ECO:0000259" key="12">
    <source>
        <dbReference type="Pfam" id="PF07992"/>
    </source>
</evidence>
<keyword evidence="10" id="KW-0812">Transmembrane</keyword>
<evidence type="ECO:0000259" key="11">
    <source>
        <dbReference type="Pfam" id="PF02852"/>
    </source>
</evidence>
<gene>
    <name evidence="14" type="ORF">ABFV72_11850</name>
</gene>
<comment type="similarity">
    <text evidence="2 9">Belongs to the class-I pyridine nucleotide-disulfide oxidoreductase family.</text>
</comment>
<feature type="transmembrane region" description="Helical" evidence="10">
    <location>
        <begin position="51"/>
        <end position="73"/>
    </location>
</feature>
<evidence type="ECO:0000256" key="10">
    <source>
        <dbReference type="SAM" id="Phobius"/>
    </source>
</evidence>
<proteinExistence type="inferred from homology"/>
<sequence>MAQFNEYKAQSPLLIIGGFFLLYVVVTALSLPGAAILTLAAGALFGLVQGLLVASFASSIGATIAFLASRYLLRDTIKQRFPERLAAIDAGVEKEGGFYLFTLRLVPIFPFFLINLLMGVTSIKTWTYYWVSQIGMLAGTFVFVNAGTQLAQIDSLSGILSFNLIVSFALLGFFPLIAKGVLNMFKKRRVYKNHTKPKKFDRNMIVIGAGAGGLVTSYIAAAVKAKVTLIEAGEMGGDCLNYGCVPSKAIIKSAKIADQIRHGENYGLENTVPQFSFKKVMARVQQVVADIAPHDSVERYTNLGVDVVKGYAKLVDPWTVEIQLNDGGMQTLTARTIVIATGARPFVPPLPGIEETGYVTSDTLWTKFAELEEAPKKLVVLGGGPIGSELAQSFARLGSNVTQIEMSDRIMGKEDLEVSTFAHQSLTESGVNILTSHQAMRCEMCDGKKYIIVKHNETEIDIEYDELLCAVGRSARLEGYGLEALGIETNRTIVTNEYLETLYPNIFAAGDIVGPYQFTHVAAHQGWYAAVNGLFGNLKKFKVDYRVIPWVTFIDPEVARVGINEQEAIDKGIDYEITRFEFEELDRAITDGAAKGFIKVITPKGKDKILGVTVVSEHAGDLIAEFVLAMKHSLGLNKILGTIHSYPTWAEGNKYAAGEWKRAHAPETVLSWLEKYHTWRRG</sequence>
<feature type="domain" description="VTT" evidence="13">
    <location>
        <begin position="35"/>
        <end position="148"/>
    </location>
</feature>
<reference evidence="14 15" key="1">
    <citation type="submission" date="2024-05" db="EMBL/GenBank/DDBJ databases">
        <title>Genome sequencing of Marine Estuary Bacteria, Pseudoalteromonas distincta strain FA, Psychrobacter proteolyticus strain EA, and Shewanella baltica strain CA.</title>
        <authorList>
            <person name="Dieffenbach S.A."/>
            <person name="Maclea K.S."/>
        </authorList>
    </citation>
    <scope>NUCLEOTIDE SEQUENCE [LARGE SCALE GENOMIC DNA]</scope>
    <source>
        <strain evidence="14 15">EA</strain>
    </source>
</reference>
<accession>A0ABV0D9Z4</accession>
<evidence type="ECO:0000256" key="8">
    <source>
        <dbReference type="ARBA" id="ARBA00023284"/>
    </source>
</evidence>
<dbReference type="Pfam" id="PF02852">
    <property type="entry name" value="Pyr_redox_dim"/>
    <property type="match status" value="1"/>
</dbReference>
<dbReference type="SUPFAM" id="SSF55424">
    <property type="entry name" value="FAD/NAD-linked reductases, dimerisation (C-terminal) domain"/>
    <property type="match status" value="1"/>
</dbReference>
<feature type="domain" description="FAD/NAD(P)-binding" evidence="12">
    <location>
        <begin position="203"/>
        <end position="526"/>
    </location>
</feature>
<dbReference type="PROSITE" id="PS00076">
    <property type="entry name" value="PYRIDINE_REDOX_1"/>
    <property type="match status" value="1"/>
</dbReference>
<comment type="caution">
    <text evidence="14">The sequence shown here is derived from an EMBL/GenBank/DDBJ whole genome shotgun (WGS) entry which is preliminary data.</text>
</comment>
<evidence type="ECO:0000313" key="14">
    <source>
        <dbReference type="EMBL" id="MEN8626703.1"/>
    </source>
</evidence>
<dbReference type="PANTHER" id="PTHR43014:SF2">
    <property type="entry name" value="MERCURIC REDUCTASE"/>
    <property type="match status" value="1"/>
</dbReference>
<feature type="transmembrane region" description="Helical" evidence="10">
    <location>
        <begin position="127"/>
        <end position="147"/>
    </location>
</feature>
<evidence type="ECO:0000256" key="9">
    <source>
        <dbReference type="RuleBase" id="RU003691"/>
    </source>
</evidence>
<evidence type="ECO:0000256" key="1">
    <source>
        <dbReference type="ARBA" id="ARBA00001974"/>
    </source>
</evidence>
<keyword evidence="8 9" id="KW-0676">Redox-active center</keyword>
<dbReference type="InterPro" id="IPR032816">
    <property type="entry name" value="VTT_dom"/>
</dbReference>
<dbReference type="InterPro" id="IPR012999">
    <property type="entry name" value="Pyr_OxRdtase_I_AS"/>
</dbReference>
<dbReference type="Proteomes" id="UP001414441">
    <property type="component" value="Unassembled WGS sequence"/>
</dbReference>
<organism evidence="14 15">
    <name type="scientific">Psychrobacter proteolyticus</name>
    <dbReference type="NCBI Taxonomy" id="147825"/>
    <lineage>
        <taxon>Bacteria</taxon>
        <taxon>Pseudomonadati</taxon>
        <taxon>Pseudomonadota</taxon>
        <taxon>Gammaproteobacteria</taxon>
        <taxon>Moraxellales</taxon>
        <taxon>Moraxellaceae</taxon>
        <taxon>Psychrobacter</taxon>
    </lineage>
</organism>
<dbReference type="PANTHER" id="PTHR43014">
    <property type="entry name" value="MERCURIC REDUCTASE"/>
    <property type="match status" value="1"/>
</dbReference>
<evidence type="ECO:0000259" key="13">
    <source>
        <dbReference type="Pfam" id="PF09335"/>
    </source>
</evidence>
<feature type="transmembrane region" description="Helical" evidence="10">
    <location>
        <begin position="98"/>
        <end position="120"/>
    </location>
</feature>
<dbReference type="InterPro" id="IPR023753">
    <property type="entry name" value="FAD/NAD-binding_dom"/>
</dbReference>
<dbReference type="InterPro" id="IPR004099">
    <property type="entry name" value="Pyr_nucl-diS_OxRdtase_dimer"/>
</dbReference>
<dbReference type="PRINTS" id="PR00368">
    <property type="entry name" value="FADPNR"/>
</dbReference>
<dbReference type="RefSeq" id="WP_347163888.1">
    <property type="nucleotide sequence ID" value="NZ_JBDLOB010000008.1"/>
</dbReference>
<feature type="transmembrane region" description="Helical" evidence="10">
    <location>
        <begin position="203"/>
        <end position="221"/>
    </location>
</feature>
<keyword evidence="10" id="KW-1133">Transmembrane helix</keyword>
<keyword evidence="15" id="KW-1185">Reference proteome</keyword>
<comment type="cofactor">
    <cofactor evidence="1">
        <name>FAD</name>
        <dbReference type="ChEBI" id="CHEBI:57692"/>
    </cofactor>
</comment>
<evidence type="ECO:0000256" key="3">
    <source>
        <dbReference type="ARBA" id="ARBA00022630"/>
    </source>
</evidence>
<dbReference type="Pfam" id="PF07992">
    <property type="entry name" value="Pyr_redox_2"/>
    <property type="match status" value="1"/>
</dbReference>
<dbReference type="Pfam" id="PF09335">
    <property type="entry name" value="VTT_dom"/>
    <property type="match status" value="1"/>
</dbReference>
<dbReference type="SUPFAM" id="SSF51905">
    <property type="entry name" value="FAD/NAD(P)-binding domain"/>
    <property type="match status" value="1"/>
</dbReference>
<dbReference type="Gene3D" id="3.30.390.30">
    <property type="match status" value="1"/>
</dbReference>
<evidence type="ECO:0000256" key="2">
    <source>
        <dbReference type="ARBA" id="ARBA00007532"/>
    </source>
</evidence>
<feature type="transmembrane region" description="Helical" evidence="10">
    <location>
        <begin position="20"/>
        <end position="44"/>
    </location>
</feature>
<dbReference type="InterPro" id="IPR036188">
    <property type="entry name" value="FAD/NAD-bd_sf"/>
</dbReference>
<dbReference type="InterPro" id="IPR016156">
    <property type="entry name" value="FAD/NAD-linked_Rdtase_dimer_sf"/>
</dbReference>
<evidence type="ECO:0000313" key="15">
    <source>
        <dbReference type="Proteomes" id="UP001414441"/>
    </source>
</evidence>
<keyword evidence="5" id="KW-0521">NADP</keyword>
<keyword evidence="10" id="KW-0472">Membrane</keyword>
<evidence type="ECO:0000256" key="6">
    <source>
        <dbReference type="ARBA" id="ARBA00023002"/>
    </source>
</evidence>
<dbReference type="EMBL" id="JBDLOB010000008">
    <property type="protein sequence ID" value="MEN8626703.1"/>
    <property type="molecule type" value="Genomic_DNA"/>
</dbReference>
<keyword evidence="6 9" id="KW-0560">Oxidoreductase</keyword>
<keyword evidence="4 9" id="KW-0274">FAD</keyword>